<dbReference type="CDD" id="cd06286">
    <property type="entry name" value="PBP1_CcpB-like"/>
    <property type="match status" value="1"/>
</dbReference>
<dbReference type="CDD" id="cd01392">
    <property type="entry name" value="HTH_LacI"/>
    <property type="match status" value="1"/>
</dbReference>
<protein>
    <recommendedName>
        <fullName evidence="4">HTH lacI-type domain-containing protein</fullName>
    </recommendedName>
</protein>
<dbReference type="EMBL" id="MAMP01000004">
    <property type="protein sequence ID" value="OES46263.1"/>
    <property type="molecule type" value="Genomic_DNA"/>
</dbReference>
<proteinExistence type="predicted"/>
<dbReference type="InterPro" id="IPR028082">
    <property type="entry name" value="Peripla_BP_I"/>
</dbReference>
<evidence type="ECO:0000313" key="6">
    <source>
        <dbReference type="Proteomes" id="UP000095658"/>
    </source>
</evidence>
<dbReference type="SMART" id="SM00354">
    <property type="entry name" value="HTH_LACI"/>
    <property type="match status" value="1"/>
</dbReference>
<reference evidence="5 6" key="1">
    <citation type="submission" date="2016-06" db="EMBL/GenBank/DDBJ databases">
        <title>Domibacillus iocasae genome sequencing.</title>
        <authorList>
            <person name="Verma A."/>
            <person name="Pal Y."/>
            <person name="Ojha A.K."/>
            <person name="Krishnamurthi S."/>
        </authorList>
    </citation>
    <scope>NUCLEOTIDE SEQUENCE [LARGE SCALE GENOMIC DNA]</scope>
    <source>
        <strain evidence="5 6">DSM 29979</strain>
    </source>
</reference>
<evidence type="ECO:0000259" key="4">
    <source>
        <dbReference type="PROSITE" id="PS50932"/>
    </source>
</evidence>
<dbReference type="PANTHER" id="PTHR30146">
    <property type="entry name" value="LACI-RELATED TRANSCRIPTIONAL REPRESSOR"/>
    <property type="match status" value="1"/>
</dbReference>
<evidence type="ECO:0000256" key="1">
    <source>
        <dbReference type="ARBA" id="ARBA00023015"/>
    </source>
</evidence>
<dbReference type="InterPro" id="IPR010982">
    <property type="entry name" value="Lambda_DNA-bd_dom_sf"/>
</dbReference>
<dbReference type="STRING" id="1714016.BA724_15565"/>
<dbReference type="PROSITE" id="PS50932">
    <property type="entry name" value="HTH_LACI_2"/>
    <property type="match status" value="1"/>
</dbReference>
<comment type="caution">
    <text evidence="5">The sequence shown here is derived from an EMBL/GenBank/DDBJ whole genome shotgun (WGS) entry which is preliminary data.</text>
</comment>
<evidence type="ECO:0000313" key="5">
    <source>
        <dbReference type="EMBL" id="OES46263.1"/>
    </source>
</evidence>
<name>A0A1E7DT49_9BACI</name>
<organism evidence="5 6">
    <name type="scientific">Domibacillus iocasae</name>
    <dbReference type="NCBI Taxonomy" id="1714016"/>
    <lineage>
        <taxon>Bacteria</taxon>
        <taxon>Bacillati</taxon>
        <taxon>Bacillota</taxon>
        <taxon>Bacilli</taxon>
        <taxon>Bacillales</taxon>
        <taxon>Bacillaceae</taxon>
        <taxon>Domibacillus</taxon>
    </lineage>
</organism>
<dbReference type="SUPFAM" id="SSF53822">
    <property type="entry name" value="Periplasmic binding protein-like I"/>
    <property type="match status" value="1"/>
</dbReference>
<dbReference type="PROSITE" id="PS00356">
    <property type="entry name" value="HTH_LACI_1"/>
    <property type="match status" value="1"/>
</dbReference>
<dbReference type="InterPro" id="IPR001761">
    <property type="entry name" value="Peripla_BP/Lac1_sug-bd_dom"/>
</dbReference>
<dbReference type="InterPro" id="IPR000843">
    <property type="entry name" value="HTH_LacI"/>
</dbReference>
<dbReference type="SUPFAM" id="SSF47413">
    <property type="entry name" value="lambda repressor-like DNA-binding domains"/>
    <property type="match status" value="1"/>
</dbReference>
<dbReference type="PRINTS" id="PR00036">
    <property type="entry name" value="HTHLACI"/>
</dbReference>
<dbReference type="Gene3D" id="3.40.50.2300">
    <property type="match status" value="2"/>
</dbReference>
<gene>
    <name evidence="5" type="ORF">BA724_15565</name>
</gene>
<dbReference type="Pfam" id="PF00356">
    <property type="entry name" value="LacI"/>
    <property type="match status" value="1"/>
</dbReference>
<evidence type="ECO:0000256" key="3">
    <source>
        <dbReference type="ARBA" id="ARBA00023163"/>
    </source>
</evidence>
<dbReference type="PANTHER" id="PTHR30146:SF105">
    <property type="entry name" value="CATABOLITE CONTROL PROTEIN B"/>
    <property type="match status" value="1"/>
</dbReference>
<keyword evidence="1" id="KW-0805">Transcription regulation</keyword>
<dbReference type="AlphaFoldDB" id="A0A1E7DT49"/>
<accession>A0A1E7DT49</accession>
<keyword evidence="6" id="KW-1185">Reference proteome</keyword>
<feature type="domain" description="HTH lacI-type" evidence="4">
    <location>
        <begin position="3"/>
        <end position="56"/>
    </location>
</feature>
<dbReference type="Pfam" id="PF00532">
    <property type="entry name" value="Peripla_BP_1"/>
    <property type="match status" value="1"/>
</dbReference>
<dbReference type="RefSeq" id="WP_069937163.1">
    <property type="nucleotide sequence ID" value="NZ_MAMP01000004.1"/>
</dbReference>
<dbReference type="Gene3D" id="1.10.260.40">
    <property type="entry name" value="lambda repressor-like DNA-binding domains"/>
    <property type="match status" value="1"/>
</dbReference>
<keyword evidence="2" id="KW-0238">DNA-binding</keyword>
<dbReference type="GO" id="GO:0000976">
    <property type="term" value="F:transcription cis-regulatory region binding"/>
    <property type="evidence" value="ECO:0007669"/>
    <property type="project" value="TreeGrafter"/>
</dbReference>
<dbReference type="Proteomes" id="UP000095658">
    <property type="component" value="Unassembled WGS sequence"/>
</dbReference>
<dbReference type="GO" id="GO:0003700">
    <property type="term" value="F:DNA-binding transcription factor activity"/>
    <property type="evidence" value="ECO:0007669"/>
    <property type="project" value="TreeGrafter"/>
</dbReference>
<sequence>MGNIHDIARLAGVSATTVSRVLNGHPYVSDEKRAAVLNAADQLRYEKNINAVHLARGKTETIGVILPFVSHPYFGTILGGIAAAAEKSGYKLMIVQTNYHTAQEIEAMDMLKLKQVDGLIITSRECPIELVEDYSEYGRIVLCEALSRDFLSSVFVNQYEAFKSALSFLKEKEKKNIGYTVLRMEGKSSISRKKAYEELFGELRSHWVFDQALTIEDGTRIAGEWASLTDQPDAMVITNDFVAAGFLLECRRLGFSVPGDVSVVGFDNHSISGALNMTTVELPLQQLGEIAFEQVISSETSHKEVPFQLVERGSV</sequence>
<evidence type="ECO:0000256" key="2">
    <source>
        <dbReference type="ARBA" id="ARBA00023125"/>
    </source>
</evidence>
<keyword evidence="3" id="KW-0804">Transcription</keyword>